<dbReference type="SUPFAM" id="SSF56059">
    <property type="entry name" value="Glutathione synthetase ATP-binding domain-like"/>
    <property type="match status" value="1"/>
</dbReference>
<keyword evidence="2" id="KW-1185">Reference proteome</keyword>
<comment type="caution">
    <text evidence="1">The sequence shown here is derived from an EMBL/GenBank/DDBJ whole genome shotgun (WGS) entry which is preliminary data.</text>
</comment>
<evidence type="ECO:0000313" key="2">
    <source>
        <dbReference type="Proteomes" id="UP001291687"/>
    </source>
</evidence>
<dbReference type="Pfam" id="PF14398">
    <property type="entry name" value="ATPgrasp_YheCD"/>
    <property type="match status" value="1"/>
</dbReference>
<dbReference type="EMBL" id="JARJFB010000049">
    <property type="protein sequence ID" value="MEA0970821.1"/>
    <property type="molecule type" value="Genomic_DNA"/>
</dbReference>
<evidence type="ECO:0000313" key="1">
    <source>
        <dbReference type="EMBL" id="MEA0970821.1"/>
    </source>
</evidence>
<sequence>MCGDLFLKFLKLYQKFRVLTERLTTPKVNGDWSVSLRSALKKRERNYKDFLGWIQKYQIKIYSSFEFSNLVSDKNKISSLVTQIDGIKQPESATLQNIDSQVPLYLEKYSMVFIKPQYGSKSERIIVLKKNPNGINFYYYPTKFNSPGLRVHNTCSTIPEVLNMVKQYAINETFLIQQGIEVPRYKNSPVECRVLMVSDGLKWHPFHIIYLGFPDTHVSNQPHTDHNSVDTIKVLTSLYGAKEAEKILKSLLSLSAAITERLDKMYPGAVHEMAYDFILDQERNIYFLEVNTKQAMIAPTANLVSPIFNILAEEKDSYDKYLIPHGTILGQFLEQRITEARNEYLKNYSPNIEPKSSIFSL</sequence>
<name>A0ABU5NCE9_9RICK</name>
<proteinExistence type="predicted"/>
<protein>
    <submittedName>
        <fullName evidence="1">YheC/YheD family protein</fullName>
    </submittedName>
</protein>
<reference evidence="1 2" key="1">
    <citation type="submission" date="2023-03" db="EMBL/GenBank/DDBJ databases">
        <title>Host association and intracellularity evolved multiple times independently in the Rickettsiales.</title>
        <authorList>
            <person name="Castelli M."/>
            <person name="Nardi T."/>
            <person name="Gammuto L."/>
            <person name="Bellinzona G."/>
            <person name="Sabaneyeva E."/>
            <person name="Potekhin A."/>
            <person name="Serra V."/>
            <person name="Petroni G."/>
            <person name="Sassera D."/>
        </authorList>
    </citation>
    <scope>NUCLEOTIDE SEQUENCE [LARGE SCALE GENOMIC DNA]</scope>
    <source>
        <strain evidence="1 2">Sr 2-6</strain>
    </source>
</reference>
<dbReference type="Proteomes" id="UP001291687">
    <property type="component" value="Unassembled WGS sequence"/>
</dbReference>
<accession>A0ABU5NCE9</accession>
<gene>
    <name evidence="1" type="ORF">Megvenef_00790</name>
</gene>
<organism evidence="1 2">
    <name type="scientific">Candidatus Megaera venefica</name>
    <dbReference type="NCBI Taxonomy" id="2055910"/>
    <lineage>
        <taxon>Bacteria</taxon>
        <taxon>Pseudomonadati</taxon>
        <taxon>Pseudomonadota</taxon>
        <taxon>Alphaproteobacteria</taxon>
        <taxon>Rickettsiales</taxon>
        <taxon>Rickettsiaceae</taxon>
        <taxon>Candidatus Megaera</taxon>
    </lineage>
</organism>
<dbReference type="InterPro" id="IPR026838">
    <property type="entry name" value="YheC/D"/>
</dbReference>